<name>A0A4U1YNR7_9VIBR</name>
<dbReference type="Proteomes" id="UP000305234">
    <property type="component" value="Unassembled WGS sequence"/>
</dbReference>
<comment type="caution">
    <text evidence="1">The sequence shown here is derived from an EMBL/GenBank/DDBJ whole genome shotgun (WGS) entry which is preliminary data.</text>
</comment>
<reference evidence="1 2" key="1">
    <citation type="submission" date="2019-04" db="EMBL/GenBank/DDBJ databases">
        <title>A reverse ecology approach based on a biological definition of microbial populations.</title>
        <authorList>
            <person name="Arevalo P."/>
            <person name="Vaninsberghe D."/>
            <person name="Elsherbini J."/>
            <person name="Gore J."/>
            <person name="Polz M."/>
        </authorList>
    </citation>
    <scope>NUCLEOTIDE SEQUENCE [LARGE SCALE GENOMIC DNA]</scope>
    <source>
        <strain evidence="1 2">10N.261.46.E4</strain>
    </source>
</reference>
<proteinExistence type="predicted"/>
<dbReference type="RefSeq" id="WP_136998848.1">
    <property type="nucleotide sequence ID" value="NZ_JBFRJO010000018.1"/>
</dbReference>
<organism evidence="1 2">
    <name type="scientific">Vibrio kanaloae</name>
    <dbReference type="NCBI Taxonomy" id="170673"/>
    <lineage>
        <taxon>Bacteria</taxon>
        <taxon>Pseudomonadati</taxon>
        <taxon>Pseudomonadota</taxon>
        <taxon>Gammaproteobacteria</taxon>
        <taxon>Vibrionales</taxon>
        <taxon>Vibrionaceae</taxon>
        <taxon>Vibrio</taxon>
    </lineage>
</organism>
<evidence type="ECO:0000313" key="1">
    <source>
        <dbReference type="EMBL" id="TKF21457.1"/>
    </source>
</evidence>
<protein>
    <submittedName>
        <fullName evidence="1">Uncharacterized protein</fullName>
    </submittedName>
</protein>
<dbReference type="AlphaFoldDB" id="A0A4U1YNR7"/>
<dbReference type="EMBL" id="SYUW01000083">
    <property type="protein sequence ID" value="TKF21457.1"/>
    <property type="molecule type" value="Genomic_DNA"/>
</dbReference>
<gene>
    <name evidence="1" type="ORF">FCV52_20790</name>
</gene>
<sequence length="67" mass="7042">MKQVVDGNGSVIGSFDGEFVLNGSGSPIYRIDINEVYSTDIPCKFLGELEGNSAIGLSGQILFTIAS</sequence>
<evidence type="ECO:0000313" key="2">
    <source>
        <dbReference type="Proteomes" id="UP000305234"/>
    </source>
</evidence>
<accession>A0A4U1YNR7</accession>